<feature type="transmembrane region" description="Helical" evidence="5">
    <location>
        <begin position="458"/>
        <end position="478"/>
    </location>
</feature>
<evidence type="ECO:0000313" key="8">
    <source>
        <dbReference type="Proteomes" id="UP000198282"/>
    </source>
</evidence>
<dbReference type="Pfam" id="PF07690">
    <property type="entry name" value="MFS_1"/>
    <property type="match status" value="1"/>
</dbReference>
<feature type="domain" description="Major facilitator superfamily (MFS) profile" evidence="6">
    <location>
        <begin position="261"/>
        <end position="489"/>
    </location>
</feature>
<keyword evidence="2 5" id="KW-0812">Transmembrane</keyword>
<feature type="transmembrane region" description="Helical" evidence="5">
    <location>
        <begin position="192"/>
        <end position="213"/>
    </location>
</feature>
<dbReference type="GO" id="GO:0022857">
    <property type="term" value="F:transmembrane transporter activity"/>
    <property type="evidence" value="ECO:0007669"/>
    <property type="project" value="InterPro"/>
</dbReference>
<feature type="transmembrane region" description="Helical" evidence="5">
    <location>
        <begin position="106"/>
        <end position="125"/>
    </location>
</feature>
<protein>
    <recommendedName>
        <fullName evidence="6">Major facilitator superfamily (MFS) profile domain-containing protein</fullName>
    </recommendedName>
</protein>
<proteinExistence type="predicted"/>
<evidence type="ECO:0000259" key="6">
    <source>
        <dbReference type="PROSITE" id="PS50850"/>
    </source>
</evidence>
<dbReference type="PANTHER" id="PTHR11360">
    <property type="entry name" value="MONOCARBOXYLATE TRANSPORTER"/>
    <property type="match status" value="1"/>
</dbReference>
<reference evidence="7 8" key="1">
    <citation type="submission" date="2017-06" db="EMBL/GenBank/DDBJ databases">
        <authorList>
            <person name="Kim H.J."/>
            <person name="Triplett B.A."/>
        </authorList>
    </citation>
    <scope>NUCLEOTIDE SEQUENCE [LARGE SCALE GENOMIC DNA]</scope>
    <source>
        <strain evidence="7 8">CGMCC 4.2132</strain>
    </source>
</reference>
<evidence type="ECO:0000256" key="4">
    <source>
        <dbReference type="ARBA" id="ARBA00023136"/>
    </source>
</evidence>
<evidence type="ECO:0000313" key="7">
    <source>
        <dbReference type="EMBL" id="SNT05323.1"/>
    </source>
</evidence>
<feature type="transmembrane region" description="Helical" evidence="5">
    <location>
        <begin position="70"/>
        <end position="94"/>
    </location>
</feature>
<dbReference type="InterPro" id="IPR036259">
    <property type="entry name" value="MFS_trans_sf"/>
</dbReference>
<dbReference type="InterPro" id="IPR011701">
    <property type="entry name" value="MFS"/>
</dbReference>
<name>A0A239JJ29_9ACTN</name>
<keyword evidence="3 5" id="KW-1133">Transmembrane helix</keyword>
<gene>
    <name evidence="7" type="ORF">SAMN05216276_10233</name>
</gene>
<dbReference type="InterPro" id="IPR020846">
    <property type="entry name" value="MFS_dom"/>
</dbReference>
<feature type="transmembrane region" description="Helical" evidence="5">
    <location>
        <begin position="258"/>
        <end position="280"/>
    </location>
</feature>
<evidence type="ECO:0000256" key="2">
    <source>
        <dbReference type="ARBA" id="ARBA00022692"/>
    </source>
</evidence>
<dbReference type="InterPro" id="IPR050327">
    <property type="entry name" value="Proton-linked_MCT"/>
</dbReference>
<dbReference type="Proteomes" id="UP000198282">
    <property type="component" value="Unassembled WGS sequence"/>
</dbReference>
<feature type="transmembrane region" description="Helical" evidence="5">
    <location>
        <begin position="166"/>
        <end position="186"/>
    </location>
</feature>
<dbReference type="Gene3D" id="1.20.1250.20">
    <property type="entry name" value="MFS general substrate transporter like domains"/>
    <property type="match status" value="2"/>
</dbReference>
<evidence type="ECO:0000256" key="3">
    <source>
        <dbReference type="ARBA" id="ARBA00022989"/>
    </source>
</evidence>
<evidence type="ECO:0000256" key="5">
    <source>
        <dbReference type="SAM" id="Phobius"/>
    </source>
</evidence>
<keyword evidence="4 5" id="KW-0472">Membrane</keyword>
<dbReference type="EMBL" id="FZOD01000023">
    <property type="protein sequence ID" value="SNT05323.1"/>
    <property type="molecule type" value="Genomic_DNA"/>
</dbReference>
<dbReference type="GO" id="GO:0005886">
    <property type="term" value="C:plasma membrane"/>
    <property type="evidence" value="ECO:0007669"/>
    <property type="project" value="UniProtKB-SubCell"/>
</dbReference>
<feature type="transmembrane region" description="Helical" evidence="5">
    <location>
        <begin position="38"/>
        <end position="58"/>
    </location>
</feature>
<sequence>MADIPYSMEKTQLIRDWRGRDYLVGDTPQELINRPRSWMFWLPWAAMAAIGPMQYGYAAAVPALLEAHGWSAIATLTPLAVWIVCQAAVALPAALLLRRGALGIRVALWAGGLLSGTALLTVALARDLPTIIAGYALLGGVGAGLVYGACTEAVARWYPERPAARVGFTTGAFAYGTAPLAVAIGLDGRGLQPLFVAAAVVAWAAVGAAAVFVRLPPRNWWPSHLDPRIWALDRLALRREPRAVRQFSLGQALRTGSLPTLVSILVCAGAVSIFDVVALATSGVLVPSATTPGIAEAIFGGAAPPATTPEVAGAIFGGAAPPATTPEVAGAIFGGAAPWAAVALLLVLNGAGRACAMLAAEVAGRGRTLSAVLALLTLGQLLLAWGAVTGSEAMLLVATVPAGFGGGAFYPLIASLVREYFGEEHTAPINGVVYSAKAVAGLVGVGLAGLALTVSDHAAVLFLAAALVLAAAVLSVTLRQPGHPVTLPR</sequence>
<feature type="transmembrane region" description="Helical" evidence="5">
    <location>
        <begin position="429"/>
        <end position="452"/>
    </location>
</feature>
<feature type="transmembrane region" description="Helical" evidence="5">
    <location>
        <begin position="369"/>
        <end position="388"/>
    </location>
</feature>
<dbReference type="SUPFAM" id="SSF103473">
    <property type="entry name" value="MFS general substrate transporter"/>
    <property type="match status" value="1"/>
</dbReference>
<feature type="transmembrane region" description="Helical" evidence="5">
    <location>
        <begin position="394"/>
        <end position="417"/>
    </location>
</feature>
<accession>A0A239JJ29</accession>
<evidence type="ECO:0000256" key="1">
    <source>
        <dbReference type="ARBA" id="ARBA00004651"/>
    </source>
</evidence>
<feature type="transmembrane region" description="Helical" evidence="5">
    <location>
        <begin position="131"/>
        <end position="154"/>
    </location>
</feature>
<dbReference type="PANTHER" id="PTHR11360:SF304">
    <property type="entry name" value="MFS DOMAIN-CONTAINING PROTEIN"/>
    <property type="match status" value="1"/>
</dbReference>
<dbReference type="AlphaFoldDB" id="A0A239JJ29"/>
<feature type="transmembrane region" description="Helical" evidence="5">
    <location>
        <begin position="328"/>
        <end position="348"/>
    </location>
</feature>
<dbReference type="PROSITE" id="PS50850">
    <property type="entry name" value="MFS"/>
    <property type="match status" value="1"/>
</dbReference>
<keyword evidence="8" id="KW-1185">Reference proteome</keyword>
<comment type="subcellular location">
    <subcellularLocation>
        <location evidence="1">Cell membrane</location>
        <topology evidence="1">Multi-pass membrane protein</topology>
    </subcellularLocation>
</comment>
<organism evidence="7 8">
    <name type="scientific">Streptosporangium subroseum</name>
    <dbReference type="NCBI Taxonomy" id="106412"/>
    <lineage>
        <taxon>Bacteria</taxon>
        <taxon>Bacillati</taxon>
        <taxon>Actinomycetota</taxon>
        <taxon>Actinomycetes</taxon>
        <taxon>Streptosporangiales</taxon>
        <taxon>Streptosporangiaceae</taxon>
        <taxon>Streptosporangium</taxon>
    </lineage>
</organism>